<sequence>MARRFDPQWRPTFAPGRDDDPDDPDDIGWDDGSGYDGGPRHGRGPRSGVVILGVCALVTAVVSVGLTVAESRLSVKHNGLVSDCSDAVVGMDTEHDRLEARVERMNAMLDMPTLRQSNPSLADTYAELRRVADPLDISCPTDADNDTLTERAVKASRRTSAYRRQIKRIERFEQAASDLLDSSQQEDDATRLEEDISQAQDLLDRTQDMELKVPYLRTRLSDSLDQARSSTDSDDKGRMADLLEDLMGQVRESADLTDQQ</sequence>
<comment type="caution">
    <text evidence="4">The sequence shown here is derived from an EMBL/GenBank/DDBJ whole genome shotgun (WGS) entry which is preliminary data.</text>
</comment>
<dbReference type="RefSeq" id="WP_117611983.1">
    <property type="nucleotide sequence ID" value="NZ_JAQEVG010000002.1"/>
</dbReference>
<dbReference type="AlphaFoldDB" id="A0A3E5HPZ4"/>
<keyword evidence="3" id="KW-0472">Membrane</keyword>
<dbReference type="EMBL" id="QSWD01000002">
    <property type="protein sequence ID" value="RGP03780.1"/>
    <property type="molecule type" value="Genomic_DNA"/>
</dbReference>
<evidence type="ECO:0000256" key="1">
    <source>
        <dbReference type="SAM" id="Coils"/>
    </source>
</evidence>
<keyword evidence="3" id="KW-0812">Transmembrane</keyword>
<accession>A0A3E5HPZ4</accession>
<proteinExistence type="predicted"/>
<evidence type="ECO:0000313" key="5">
    <source>
        <dbReference type="Proteomes" id="UP000261031"/>
    </source>
</evidence>
<feature type="region of interest" description="Disordered" evidence="2">
    <location>
        <begin position="1"/>
        <end position="42"/>
    </location>
</feature>
<keyword evidence="1" id="KW-0175">Coiled coil</keyword>
<reference evidence="4 5" key="1">
    <citation type="submission" date="2018-08" db="EMBL/GenBank/DDBJ databases">
        <title>A genome reference for cultivated species of the human gut microbiota.</title>
        <authorList>
            <person name="Zou Y."/>
            <person name="Xue W."/>
            <person name="Luo G."/>
        </authorList>
    </citation>
    <scope>NUCLEOTIDE SEQUENCE [LARGE SCALE GENOMIC DNA]</scope>
    <source>
        <strain evidence="4 5">OF05-12</strain>
    </source>
</reference>
<feature type="transmembrane region" description="Helical" evidence="3">
    <location>
        <begin position="49"/>
        <end position="69"/>
    </location>
</feature>
<evidence type="ECO:0000256" key="2">
    <source>
        <dbReference type="SAM" id="MobiDB-lite"/>
    </source>
</evidence>
<feature type="coiled-coil region" evidence="1">
    <location>
        <begin position="182"/>
        <end position="209"/>
    </location>
</feature>
<evidence type="ECO:0000256" key="3">
    <source>
        <dbReference type="SAM" id="Phobius"/>
    </source>
</evidence>
<organism evidence="4 5">
    <name type="scientific">Bifidobacterium pseudocatenulatum</name>
    <dbReference type="NCBI Taxonomy" id="28026"/>
    <lineage>
        <taxon>Bacteria</taxon>
        <taxon>Bacillati</taxon>
        <taxon>Actinomycetota</taxon>
        <taxon>Actinomycetes</taxon>
        <taxon>Bifidobacteriales</taxon>
        <taxon>Bifidobacteriaceae</taxon>
        <taxon>Bifidobacterium</taxon>
    </lineage>
</organism>
<name>A0A3E5HPZ4_BIFPS</name>
<dbReference type="Proteomes" id="UP000261031">
    <property type="component" value="Unassembled WGS sequence"/>
</dbReference>
<protein>
    <submittedName>
        <fullName evidence="4">Uncharacterized protein</fullName>
    </submittedName>
</protein>
<evidence type="ECO:0000313" key="4">
    <source>
        <dbReference type="EMBL" id="RGP03780.1"/>
    </source>
</evidence>
<feature type="compositionally biased region" description="Acidic residues" evidence="2">
    <location>
        <begin position="19"/>
        <end position="29"/>
    </location>
</feature>
<gene>
    <name evidence="4" type="ORF">DXA79_04780</name>
</gene>
<keyword evidence="3" id="KW-1133">Transmembrane helix</keyword>